<dbReference type="EMBL" id="JABVXQ010000002">
    <property type="protein sequence ID" value="KAF6125194.1"/>
    <property type="molecule type" value="Genomic_DNA"/>
</dbReference>
<protein>
    <submittedName>
        <fullName evidence="2">Uncharacterized protein</fullName>
    </submittedName>
</protein>
<sequence>MYTHTQQSVGDNEHQSQSLSLQVQETALWARELSASFKEGPPEPSGQQGREVLSPARQSLRWPMPREVSVAWSSTLVCGARLSQQGSGTGLSYTLKLVHSTPLGLFNKCLGTPDAKEPMDRISPGAYGWYTAILLDNPCWQGWNFPRRLSVGGPTLQTRLL</sequence>
<evidence type="ECO:0000256" key="1">
    <source>
        <dbReference type="SAM" id="MobiDB-lite"/>
    </source>
</evidence>
<dbReference type="Proteomes" id="UP000664940">
    <property type="component" value="Unassembled WGS sequence"/>
</dbReference>
<gene>
    <name evidence="2" type="ORF">HJG60_009719</name>
</gene>
<reference evidence="2 3" key="1">
    <citation type="journal article" date="2020" name="Nature">
        <title>Six reference-quality genomes reveal evolution of bat adaptations.</title>
        <authorList>
            <person name="Jebb D."/>
            <person name="Huang Z."/>
            <person name="Pippel M."/>
            <person name="Hughes G.M."/>
            <person name="Lavrichenko K."/>
            <person name="Devanna P."/>
            <person name="Winkler S."/>
            <person name="Jermiin L.S."/>
            <person name="Skirmuntt E.C."/>
            <person name="Katzourakis A."/>
            <person name="Burkitt-Gray L."/>
            <person name="Ray D.A."/>
            <person name="Sullivan K.A.M."/>
            <person name="Roscito J.G."/>
            <person name="Kirilenko B.M."/>
            <person name="Davalos L.M."/>
            <person name="Corthals A.P."/>
            <person name="Power M.L."/>
            <person name="Jones G."/>
            <person name="Ransome R.D."/>
            <person name="Dechmann D.K.N."/>
            <person name="Locatelli A.G."/>
            <person name="Puechmaille S.J."/>
            <person name="Fedrigo O."/>
            <person name="Jarvis E.D."/>
            <person name="Hiller M."/>
            <person name="Vernes S.C."/>
            <person name="Myers E.W."/>
            <person name="Teeling E.C."/>
        </authorList>
    </citation>
    <scope>NUCLEOTIDE SEQUENCE [LARGE SCALE GENOMIC DNA]</scope>
    <source>
        <strain evidence="2">Bat1K_MPI-CBG_1</strain>
    </source>
</reference>
<evidence type="ECO:0000313" key="2">
    <source>
        <dbReference type="EMBL" id="KAF6125194.1"/>
    </source>
</evidence>
<comment type="caution">
    <text evidence="2">The sequence shown here is derived from an EMBL/GenBank/DDBJ whole genome shotgun (WGS) entry which is preliminary data.</text>
</comment>
<organism evidence="2 3">
    <name type="scientific">Phyllostomus discolor</name>
    <name type="common">pale spear-nosed bat</name>
    <dbReference type="NCBI Taxonomy" id="89673"/>
    <lineage>
        <taxon>Eukaryota</taxon>
        <taxon>Metazoa</taxon>
        <taxon>Chordata</taxon>
        <taxon>Craniata</taxon>
        <taxon>Vertebrata</taxon>
        <taxon>Euteleostomi</taxon>
        <taxon>Mammalia</taxon>
        <taxon>Eutheria</taxon>
        <taxon>Laurasiatheria</taxon>
        <taxon>Chiroptera</taxon>
        <taxon>Yangochiroptera</taxon>
        <taxon>Phyllostomidae</taxon>
        <taxon>Phyllostominae</taxon>
        <taxon>Phyllostomus</taxon>
    </lineage>
</organism>
<feature type="region of interest" description="Disordered" evidence="1">
    <location>
        <begin position="1"/>
        <end position="21"/>
    </location>
</feature>
<name>A0A834EQ65_9CHIR</name>
<accession>A0A834EQ65</accession>
<evidence type="ECO:0000313" key="3">
    <source>
        <dbReference type="Proteomes" id="UP000664940"/>
    </source>
</evidence>
<dbReference type="AlphaFoldDB" id="A0A834EQ65"/>
<proteinExistence type="predicted"/>